<keyword evidence="2" id="KW-0732">Signal</keyword>
<evidence type="ECO:0000256" key="2">
    <source>
        <dbReference type="ARBA" id="ARBA00022729"/>
    </source>
</evidence>
<organism evidence="4 5">
    <name type="scientific">Pseudonocardia ailaonensis</name>
    <dbReference type="NCBI Taxonomy" id="367279"/>
    <lineage>
        <taxon>Bacteria</taxon>
        <taxon>Bacillati</taxon>
        <taxon>Actinomycetota</taxon>
        <taxon>Actinomycetes</taxon>
        <taxon>Pseudonocardiales</taxon>
        <taxon>Pseudonocardiaceae</taxon>
        <taxon>Pseudonocardia</taxon>
    </lineage>
</organism>
<dbReference type="Pfam" id="PF13458">
    <property type="entry name" value="Peripla_BP_6"/>
    <property type="match status" value="1"/>
</dbReference>
<sequence length="395" mass="40287">MAAAVLLVAGCGSGGAAGGSSGGANAEPIVIGSLAAYTGGTVDLNGVKKTLEAWGKSVNDAGGINGHPVKFVIKDTAGTPSNSLRAVQQLVEEDKAVAIVGQWDANFTTWASYVEKAGIPVIGGNPITTPLNNPTFFPVGGNVPGLQYGVAKEAAARNGKVAFIYCAEVPACKESVKSLEAVAPVAGAQLVASAPAAKSATDYTSVCETIKNSGASVYEMGVSGALAIRIAAACQRIGLTAQPVFIAGVSVESHATQPALQSLIEVDTNAPWFDKSLPGMKAFHEAVDKYAPLQGDENFPGAVGAWASAQLFQKAASLVQGPVTPDSIKKALYSLKDETLGGISPPLNYTEGKPSFFSCFFAYGVSNGTWTATEGLTPKCLPADVATQLQKSMAG</sequence>
<dbReference type="SUPFAM" id="SSF53822">
    <property type="entry name" value="Periplasmic binding protein-like I"/>
    <property type="match status" value="1"/>
</dbReference>
<dbReference type="Proteomes" id="UP001500449">
    <property type="component" value="Unassembled WGS sequence"/>
</dbReference>
<dbReference type="PANTHER" id="PTHR47235">
    <property type="entry name" value="BLR6548 PROTEIN"/>
    <property type="match status" value="1"/>
</dbReference>
<dbReference type="InterPro" id="IPR028082">
    <property type="entry name" value="Peripla_BP_I"/>
</dbReference>
<comment type="caution">
    <text evidence="4">The sequence shown here is derived from an EMBL/GenBank/DDBJ whole genome shotgun (WGS) entry which is preliminary data.</text>
</comment>
<dbReference type="EMBL" id="BAAAQK010000025">
    <property type="protein sequence ID" value="GAA1871941.1"/>
    <property type="molecule type" value="Genomic_DNA"/>
</dbReference>
<evidence type="ECO:0000256" key="1">
    <source>
        <dbReference type="ARBA" id="ARBA00010062"/>
    </source>
</evidence>
<dbReference type="RefSeq" id="WP_344424921.1">
    <property type="nucleotide sequence ID" value="NZ_BAAAQK010000025.1"/>
</dbReference>
<reference evidence="4 5" key="1">
    <citation type="journal article" date="2019" name="Int. J. Syst. Evol. Microbiol.">
        <title>The Global Catalogue of Microorganisms (GCM) 10K type strain sequencing project: providing services to taxonomists for standard genome sequencing and annotation.</title>
        <authorList>
            <consortium name="The Broad Institute Genomics Platform"/>
            <consortium name="The Broad Institute Genome Sequencing Center for Infectious Disease"/>
            <person name="Wu L."/>
            <person name="Ma J."/>
        </authorList>
    </citation>
    <scope>NUCLEOTIDE SEQUENCE [LARGE SCALE GENOMIC DNA]</scope>
    <source>
        <strain evidence="4 5">JCM 16009</strain>
    </source>
</reference>
<evidence type="ECO:0000313" key="4">
    <source>
        <dbReference type="EMBL" id="GAA1871941.1"/>
    </source>
</evidence>
<name>A0ABN2NK23_9PSEU</name>
<comment type="similarity">
    <text evidence="1">Belongs to the leucine-binding protein family.</text>
</comment>
<proteinExistence type="inferred from homology"/>
<protein>
    <recommendedName>
        <fullName evidence="3">Leucine-binding protein domain-containing protein</fullName>
    </recommendedName>
</protein>
<dbReference type="InterPro" id="IPR028081">
    <property type="entry name" value="Leu-bd"/>
</dbReference>
<dbReference type="Gene3D" id="3.40.50.2300">
    <property type="match status" value="2"/>
</dbReference>
<keyword evidence="5" id="KW-1185">Reference proteome</keyword>
<accession>A0ABN2NK23</accession>
<dbReference type="PANTHER" id="PTHR47235:SF1">
    <property type="entry name" value="BLR6548 PROTEIN"/>
    <property type="match status" value="1"/>
</dbReference>
<gene>
    <name evidence="4" type="ORF">GCM10009836_61030</name>
</gene>
<evidence type="ECO:0000313" key="5">
    <source>
        <dbReference type="Proteomes" id="UP001500449"/>
    </source>
</evidence>
<dbReference type="CDD" id="cd06341">
    <property type="entry name" value="PBP1_ABC_ligand_binding-like"/>
    <property type="match status" value="1"/>
</dbReference>
<evidence type="ECO:0000259" key="3">
    <source>
        <dbReference type="Pfam" id="PF13458"/>
    </source>
</evidence>
<feature type="domain" description="Leucine-binding protein" evidence="3">
    <location>
        <begin position="28"/>
        <end position="342"/>
    </location>
</feature>